<dbReference type="EMBL" id="NMUH01000457">
    <property type="protein sequence ID" value="MQL79475.1"/>
    <property type="molecule type" value="Genomic_DNA"/>
</dbReference>
<organism evidence="2 3">
    <name type="scientific">Colocasia esculenta</name>
    <name type="common">Wild taro</name>
    <name type="synonym">Arum esculentum</name>
    <dbReference type="NCBI Taxonomy" id="4460"/>
    <lineage>
        <taxon>Eukaryota</taxon>
        <taxon>Viridiplantae</taxon>
        <taxon>Streptophyta</taxon>
        <taxon>Embryophyta</taxon>
        <taxon>Tracheophyta</taxon>
        <taxon>Spermatophyta</taxon>
        <taxon>Magnoliopsida</taxon>
        <taxon>Liliopsida</taxon>
        <taxon>Araceae</taxon>
        <taxon>Aroideae</taxon>
        <taxon>Colocasieae</taxon>
        <taxon>Colocasia</taxon>
    </lineage>
</organism>
<keyword evidence="3" id="KW-1185">Reference proteome</keyword>
<protein>
    <submittedName>
        <fullName evidence="2">Uncharacterized protein</fullName>
    </submittedName>
</protein>
<dbReference type="OrthoDB" id="1705129at2759"/>
<comment type="caution">
    <text evidence="2">The sequence shown here is derived from an EMBL/GenBank/DDBJ whole genome shotgun (WGS) entry which is preliminary data.</text>
</comment>
<feature type="region of interest" description="Disordered" evidence="1">
    <location>
        <begin position="49"/>
        <end position="81"/>
    </location>
</feature>
<dbReference type="Proteomes" id="UP000652761">
    <property type="component" value="Unassembled WGS sequence"/>
</dbReference>
<dbReference type="AlphaFoldDB" id="A0A843U7N2"/>
<name>A0A843U7N2_COLES</name>
<evidence type="ECO:0000313" key="2">
    <source>
        <dbReference type="EMBL" id="MQL79475.1"/>
    </source>
</evidence>
<evidence type="ECO:0000313" key="3">
    <source>
        <dbReference type="Proteomes" id="UP000652761"/>
    </source>
</evidence>
<evidence type="ECO:0000256" key="1">
    <source>
        <dbReference type="SAM" id="MobiDB-lite"/>
    </source>
</evidence>
<feature type="non-terminal residue" evidence="2">
    <location>
        <position position="105"/>
    </location>
</feature>
<sequence length="105" mass="11331">IYVEQIVDKHGDDSAQHPEFDPTAWLAAIGQPKKGWVFGFGCGLGAGGVISSSQDSHGSTTTVTPSHTLPSDQICEAPPYPDHAIEAREVERDDDEDEDLCIHDD</sequence>
<proteinExistence type="predicted"/>
<feature type="compositionally biased region" description="Polar residues" evidence="1">
    <location>
        <begin position="50"/>
        <end position="71"/>
    </location>
</feature>
<reference evidence="2" key="1">
    <citation type="submission" date="2017-07" db="EMBL/GenBank/DDBJ databases">
        <title>Taro Niue Genome Assembly and Annotation.</title>
        <authorList>
            <person name="Atibalentja N."/>
            <person name="Keating K."/>
            <person name="Fields C.J."/>
        </authorList>
    </citation>
    <scope>NUCLEOTIDE SEQUENCE</scope>
    <source>
        <strain evidence="2">Niue_2</strain>
        <tissue evidence="2">Leaf</tissue>
    </source>
</reference>
<gene>
    <name evidence="2" type="ORF">Taro_011913</name>
</gene>
<accession>A0A843U7N2</accession>